<proteinExistence type="predicted"/>
<dbReference type="InParanoid" id="B3M0K1"/>
<evidence type="ECO:0000256" key="1">
    <source>
        <dbReference type="SAM" id="MobiDB-lite"/>
    </source>
</evidence>
<dbReference type="GeneID" id="6498913"/>
<evidence type="ECO:0000313" key="3">
    <source>
        <dbReference type="Proteomes" id="UP000007801"/>
    </source>
</evidence>
<gene>
    <name evidence="2" type="primary">Dana\GF16116</name>
    <name evidence="2" type="synonym">dana_GLEANR_17389</name>
    <name evidence="2" type="ORF">GF16116</name>
</gene>
<dbReference type="OrthoDB" id="7934455at2759"/>
<dbReference type="eggNOG" id="ENOG502RN8H">
    <property type="taxonomic scope" value="Eukaryota"/>
</dbReference>
<dbReference type="EMBL" id="CH902617">
    <property type="protein sequence ID" value="EDV44248.2"/>
    <property type="molecule type" value="Genomic_DNA"/>
</dbReference>
<dbReference type="Proteomes" id="UP000007801">
    <property type="component" value="Unassembled WGS sequence"/>
</dbReference>
<name>B3M0K1_DROAN</name>
<feature type="compositionally biased region" description="Polar residues" evidence="1">
    <location>
        <begin position="305"/>
        <end position="314"/>
    </location>
</feature>
<keyword evidence="3" id="KW-1185">Reference proteome</keyword>
<dbReference type="STRING" id="7217.B3M0K1"/>
<reference evidence="2 3" key="1">
    <citation type="journal article" date="2007" name="Nature">
        <title>Evolution of genes and genomes on the Drosophila phylogeny.</title>
        <authorList>
            <consortium name="Drosophila 12 Genomes Consortium"/>
            <person name="Clark A.G."/>
            <person name="Eisen M.B."/>
            <person name="Smith D.R."/>
            <person name="Bergman C.M."/>
            <person name="Oliver B."/>
            <person name="Markow T.A."/>
            <person name="Kaufman T.C."/>
            <person name="Kellis M."/>
            <person name="Gelbart W."/>
            <person name="Iyer V.N."/>
            <person name="Pollard D.A."/>
            <person name="Sackton T.B."/>
            <person name="Larracuente A.M."/>
            <person name="Singh N.D."/>
            <person name="Abad J.P."/>
            <person name="Abt D.N."/>
            <person name="Adryan B."/>
            <person name="Aguade M."/>
            <person name="Akashi H."/>
            <person name="Anderson W.W."/>
            <person name="Aquadro C.F."/>
            <person name="Ardell D.H."/>
            <person name="Arguello R."/>
            <person name="Artieri C.G."/>
            <person name="Barbash D.A."/>
            <person name="Barker D."/>
            <person name="Barsanti P."/>
            <person name="Batterham P."/>
            <person name="Batzoglou S."/>
            <person name="Begun D."/>
            <person name="Bhutkar A."/>
            <person name="Blanco E."/>
            <person name="Bosak S.A."/>
            <person name="Bradley R.K."/>
            <person name="Brand A.D."/>
            <person name="Brent M.R."/>
            <person name="Brooks A.N."/>
            <person name="Brown R.H."/>
            <person name="Butlin R.K."/>
            <person name="Caggese C."/>
            <person name="Calvi B.R."/>
            <person name="Bernardo de Carvalho A."/>
            <person name="Caspi A."/>
            <person name="Castrezana S."/>
            <person name="Celniker S.E."/>
            <person name="Chang J.L."/>
            <person name="Chapple C."/>
            <person name="Chatterji S."/>
            <person name="Chinwalla A."/>
            <person name="Civetta A."/>
            <person name="Clifton S.W."/>
            <person name="Comeron J.M."/>
            <person name="Costello J.C."/>
            <person name="Coyne J.A."/>
            <person name="Daub J."/>
            <person name="David R.G."/>
            <person name="Delcher A.L."/>
            <person name="Delehaunty K."/>
            <person name="Do C.B."/>
            <person name="Ebling H."/>
            <person name="Edwards K."/>
            <person name="Eickbush T."/>
            <person name="Evans J.D."/>
            <person name="Filipski A."/>
            <person name="Findeiss S."/>
            <person name="Freyhult E."/>
            <person name="Fulton L."/>
            <person name="Fulton R."/>
            <person name="Garcia A.C."/>
            <person name="Gardiner A."/>
            <person name="Garfield D.A."/>
            <person name="Garvin B.E."/>
            <person name="Gibson G."/>
            <person name="Gilbert D."/>
            <person name="Gnerre S."/>
            <person name="Godfrey J."/>
            <person name="Good R."/>
            <person name="Gotea V."/>
            <person name="Gravely B."/>
            <person name="Greenberg A.J."/>
            <person name="Griffiths-Jones S."/>
            <person name="Gross S."/>
            <person name="Guigo R."/>
            <person name="Gustafson E.A."/>
            <person name="Haerty W."/>
            <person name="Hahn M.W."/>
            <person name="Halligan D.L."/>
            <person name="Halpern A.L."/>
            <person name="Halter G.M."/>
            <person name="Han M.V."/>
            <person name="Heger A."/>
            <person name="Hillier L."/>
            <person name="Hinrichs A.S."/>
            <person name="Holmes I."/>
            <person name="Hoskins R.A."/>
            <person name="Hubisz M.J."/>
            <person name="Hultmark D."/>
            <person name="Huntley M.A."/>
            <person name="Jaffe D.B."/>
            <person name="Jagadeeshan S."/>
            <person name="Jeck W.R."/>
            <person name="Johnson J."/>
            <person name="Jones C.D."/>
            <person name="Jordan W.C."/>
            <person name="Karpen G.H."/>
            <person name="Kataoka E."/>
            <person name="Keightley P.D."/>
            <person name="Kheradpour P."/>
            <person name="Kirkness E.F."/>
            <person name="Koerich L.B."/>
            <person name="Kristiansen K."/>
            <person name="Kudrna D."/>
            <person name="Kulathinal R.J."/>
            <person name="Kumar S."/>
            <person name="Kwok R."/>
            <person name="Lander E."/>
            <person name="Langley C.H."/>
            <person name="Lapoint R."/>
            <person name="Lazzaro B.P."/>
            <person name="Lee S.J."/>
            <person name="Levesque L."/>
            <person name="Li R."/>
            <person name="Lin C.F."/>
            <person name="Lin M.F."/>
            <person name="Lindblad-Toh K."/>
            <person name="Llopart A."/>
            <person name="Long M."/>
            <person name="Low L."/>
            <person name="Lozovsky E."/>
            <person name="Lu J."/>
            <person name="Luo M."/>
            <person name="Machado C.A."/>
            <person name="Makalowski W."/>
            <person name="Marzo M."/>
            <person name="Matsuda M."/>
            <person name="Matzkin L."/>
            <person name="McAllister B."/>
            <person name="McBride C.S."/>
            <person name="McKernan B."/>
            <person name="McKernan K."/>
            <person name="Mendez-Lago M."/>
            <person name="Minx P."/>
            <person name="Mollenhauer M.U."/>
            <person name="Montooth K."/>
            <person name="Mount S.M."/>
            <person name="Mu X."/>
            <person name="Myers E."/>
            <person name="Negre B."/>
            <person name="Newfeld S."/>
            <person name="Nielsen R."/>
            <person name="Noor M.A."/>
            <person name="O'Grady P."/>
            <person name="Pachter L."/>
            <person name="Papaceit M."/>
            <person name="Parisi M.J."/>
            <person name="Parisi M."/>
            <person name="Parts L."/>
            <person name="Pedersen J.S."/>
            <person name="Pesole G."/>
            <person name="Phillippy A.M."/>
            <person name="Ponting C.P."/>
            <person name="Pop M."/>
            <person name="Porcelli D."/>
            <person name="Powell J.R."/>
            <person name="Prohaska S."/>
            <person name="Pruitt K."/>
            <person name="Puig M."/>
            <person name="Quesneville H."/>
            <person name="Ram K.R."/>
            <person name="Rand D."/>
            <person name="Rasmussen M.D."/>
            <person name="Reed L.K."/>
            <person name="Reenan R."/>
            <person name="Reily A."/>
            <person name="Remington K.A."/>
            <person name="Rieger T.T."/>
            <person name="Ritchie M.G."/>
            <person name="Robin C."/>
            <person name="Rogers Y.H."/>
            <person name="Rohde C."/>
            <person name="Rozas J."/>
            <person name="Rubenfield M.J."/>
            <person name="Ruiz A."/>
            <person name="Russo S."/>
            <person name="Salzberg S.L."/>
            <person name="Sanchez-Gracia A."/>
            <person name="Saranga D.J."/>
            <person name="Sato H."/>
            <person name="Schaeffer S.W."/>
            <person name="Schatz M.C."/>
            <person name="Schlenke T."/>
            <person name="Schwartz R."/>
            <person name="Segarra C."/>
            <person name="Singh R.S."/>
            <person name="Sirot L."/>
            <person name="Sirota M."/>
            <person name="Sisneros N.B."/>
            <person name="Smith C.D."/>
            <person name="Smith T.F."/>
            <person name="Spieth J."/>
            <person name="Stage D.E."/>
            <person name="Stark A."/>
            <person name="Stephan W."/>
            <person name="Strausberg R.L."/>
            <person name="Strempel S."/>
            <person name="Sturgill D."/>
            <person name="Sutton G."/>
            <person name="Sutton G.G."/>
            <person name="Tao W."/>
            <person name="Teichmann S."/>
            <person name="Tobari Y.N."/>
            <person name="Tomimura Y."/>
            <person name="Tsolas J.M."/>
            <person name="Valente V.L."/>
            <person name="Venter E."/>
            <person name="Venter J.C."/>
            <person name="Vicario S."/>
            <person name="Vieira F.G."/>
            <person name="Vilella A.J."/>
            <person name="Villasante A."/>
            <person name="Walenz B."/>
            <person name="Wang J."/>
            <person name="Wasserman M."/>
            <person name="Watts T."/>
            <person name="Wilson D."/>
            <person name="Wilson R.K."/>
            <person name="Wing R.A."/>
            <person name="Wolfner M.F."/>
            <person name="Wong A."/>
            <person name="Wong G.K."/>
            <person name="Wu C.I."/>
            <person name="Wu G."/>
            <person name="Yamamoto D."/>
            <person name="Yang H.P."/>
            <person name="Yang S.P."/>
            <person name="Yorke J.A."/>
            <person name="Yoshida K."/>
            <person name="Zdobnov E."/>
            <person name="Zhang P."/>
            <person name="Zhang Y."/>
            <person name="Zimin A.V."/>
            <person name="Baldwin J."/>
            <person name="Abdouelleil A."/>
            <person name="Abdulkadir J."/>
            <person name="Abebe A."/>
            <person name="Abera B."/>
            <person name="Abreu J."/>
            <person name="Acer S.C."/>
            <person name="Aftuck L."/>
            <person name="Alexander A."/>
            <person name="An P."/>
            <person name="Anderson E."/>
            <person name="Anderson S."/>
            <person name="Arachi H."/>
            <person name="Azer M."/>
            <person name="Bachantsang P."/>
            <person name="Barry A."/>
            <person name="Bayul T."/>
            <person name="Berlin A."/>
            <person name="Bessette D."/>
            <person name="Bloom T."/>
            <person name="Blye J."/>
            <person name="Boguslavskiy L."/>
            <person name="Bonnet C."/>
            <person name="Boukhgalter B."/>
            <person name="Bourzgui I."/>
            <person name="Brown A."/>
            <person name="Cahill P."/>
            <person name="Channer S."/>
            <person name="Cheshatsang Y."/>
            <person name="Chuda L."/>
            <person name="Citroen M."/>
            <person name="Collymore A."/>
            <person name="Cooke P."/>
            <person name="Costello M."/>
            <person name="D'Aco K."/>
            <person name="Daza R."/>
            <person name="De Haan G."/>
            <person name="DeGray S."/>
            <person name="DeMaso C."/>
            <person name="Dhargay N."/>
            <person name="Dooley K."/>
            <person name="Dooley E."/>
            <person name="Doricent M."/>
            <person name="Dorje P."/>
            <person name="Dorjee K."/>
            <person name="Dupes A."/>
            <person name="Elong R."/>
            <person name="Falk J."/>
            <person name="Farina A."/>
            <person name="Faro S."/>
            <person name="Ferguson D."/>
            <person name="Fisher S."/>
            <person name="Foley C.D."/>
            <person name="Franke A."/>
            <person name="Friedrich D."/>
            <person name="Gadbois L."/>
            <person name="Gearin G."/>
            <person name="Gearin C.R."/>
            <person name="Giannoukos G."/>
            <person name="Goode T."/>
            <person name="Graham J."/>
            <person name="Grandbois E."/>
            <person name="Grewal S."/>
            <person name="Gyaltsen K."/>
            <person name="Hafez N."/>
            <person name="Hagos B."/>
            <person name="Hall J."/>
            <person name="Henson C."/>
            <person name="Hollinger A."/>
            <person name="Honan T."/>
            <person name="Huard M.D."/>
            <person name="Hughes L."/>
            <person name="Hurhula B."/>
            <person name="Husby M.E."/>
            <person name="Kamat A."/>
            <person name="Kanga B."/>
            <person name="Kashin S."/>
            <person name="Khazanovich D."/>
            <person name="Kisner P."/>
            <person name="Lance K."/>
            <person name="Lara M."/>
            <person name="Lee W."/>
            <person name="Lennon N."/>
            <person name="Letendre F."/>
            <person name="LeVine R."/>
            <person name="Lipovsky A."/>
            <person name="Liu X."/>
            <person name="Liu J."/>
            <person name="Liu S."/>
            <person name="Lokyitsang T."/>
            <person name="Lokyitsang Y."/>
            <person name="Lubonja R."/>
            <person name="Lui A."/>
            <person name="MacDonald P."/>
            <person name="Magnisalis V."/>
            <person name="Maru K."/>
            <person name="Matthews C."/>
            <person name="McCusker W."/>
            <person name="McDonough S."/>
            <person name="Mehta T."/>
            <person name="Meldrim J."/>
            <person name="Meneus L."/>
            <person name="Mihai O."/>
            <person name="Mihalev A."/>
            <person name="Mihova T."/>
            <person name="Mittelman R."/>
            <person name="Mlenga V."/>
            <person name="Montmayeur A."/>
            <person name="Mulrain L."/>
            <person name="Navidi A."/>
            <person name="Naylor J."/>
            <person name="Negash T."/>
            <person name="Nguyen T."/>
            <person name="Nguyen N."/>
            <person name="Nicol R."/>
            <person name="Norbu C."/>
            <person name="Norbu N."/>
            <person name="Novod N."/>
            <person name="O'Neill B."/>
            <person name="Osman S."/>
            <person name="Markiewicz E."/>
            <person name="Oyono O.L."/>
            <person name="Patti C."/>
            <person name="Phunkhang P."/>
            <person name="Pierre F."/>
            <person name="Priest M."/>
            <person name="Raghuraman S."/>
            <person name="Rege F."/>
            <person name="Reyes R."/>
            <person name="Rise C."/>
            <person name="Rogov P."/>
            <person name="Ross K."/>
            <person name="Ryan E."/>
            <person name="Settipalli S."/>
            <person name="Shea T."/>
            <person name="Sherpa N."/>
            <person name="Shi L."/>
            <person name="Shih D."/>
            <person name="Sparrow T."/>
            <person name="Spaulding J."/>
            <person name="Stalker J."/>
            <person name="Stange-Thomann N."/>
            <person name="Stavropoulos S."/>
            <person name="Stone C."/>
            <person name="Strader C."/>
            <person name="Tesfaye S."/>
            <person name="Thomson T."/>
            <person name="Thoulutsang Y."/>
            <person name="Thoulutsang D."/>
            <person name="Topham K."/>
            <person name="Topping I."/>
            <person name="Tsamla T."/>
            <person name="Vassiliev H."/>
            <person name="Vo A."/>
            <person name="Wangchuk T."/>
            <person name="Wangdi T."/>
            <person name="Weiand M."/>
            <person name="Wilkinson J."/>
            <person name="Wilson A."/>
            <person name="Yadav S."/>
            <person name="Young G."/>
            <person name="Yu Q."/>
            <person name="Zembek L."/>
            <person name="Zhong D."/>
            <person name="Zimmer A."/>
            <person name="Zwirko Z."/>
            <person name="Jaffe D.B."/>
            <person name="Alvarez P."/>
            <person name="Brockman W."/>
            <person name="Butler J."/>
            <person name="Chin C."/>
            <person name="Gnerre S."/>
            <person name="Grabherr M."/>
            <person name="Kleber M."/>
            <person name="Mauceli E."/>
            <person name="MacCallum I."/>
        </authorList>
    </citation>
    <scope>NUCLEOTIDE SEQUENCE [LARGE SCALE GENOMIC DNA]</scope>
    <source>
        <strain evidence="3">Tucson 14024-0371.13</strain>
    </source>
</reference>
<feature type="region of interest" description="Disordered" evidence="1">
    <location>
        <begin position="281"/>
        <end position="314"/>
    </location>
</feature>
<protein>
    <recommendedName>
        <fullName evidence="4">Telomere-binding protein cav</fullName>
    </recommendedName>
</protein>
<evidence type="ECO:0008006" key="4">
    <source>
        <dbReference type="Google" id="ProtNLM"/>
    </source>
</evidence>
<organism evidence="2 3">
    <name type="scientific">Drosophila ananassae</name>
    <name type="common">Fruit fly</name>
    <dbReference type="NCBI Taxonomy" id="7217"/>
    <lineage>
        <taxon>Eukaryota</taxon>
        <taxon>Metazoa</taxon>
        <taxon>Ecdysozoa</taxon>
        <taxon>Arthropoda</taxon>
        <taxon>Hexapoda</taxon>
        <taxon>Insecta</taxon>
        <taxon>Pterygota</taxon>
        <taxon>Neoptera</taxon>
        <taxon>Endopterygota</taxon>
        <taxon>Diptera</taxon>
        <taxon>Brachycera</taxon>
        <taxon>Muscomorpha</taxon>
        <taxon>Ephydroidea</taxon>
        <taxon>Drosophilidae</taxon>
        <taxon>Drosophila</taxon>
        <taxon>Sophophora</taxon>
    </lineage>
</organism>
<dbReference type="HOGENOM" id="CLU_059636_0_0_1"/>
<sequence>MMTPEFADYLERDKQSVMSIAPDGCKEHYLWIYEKTRITAEELSRPFTREEVEELCRRTKVKVQMYRKNCVFEAKKRFDAKGRFKDASQRYIDKMLIKAVKRKMVTPYSDEEVAKWRSINRSLLKEQNLRRLEIWRQNRKSLSRQSKTLNHTNDNISDSELMSSQSSVSIGSISDLESHLDDGGLIGIGDTESAALGISSTYPQMKLVKRADISDCGGILEEEDDDDVSQLIIEDMGQTQSQDVAQSQSQELGIGPSEEIHPSLLNLDWVQAGIELNSESIFDEKNTQSQKSDDTNYDAFGTQVGGASTQDPPI</sequence>
<feature type="compositionally biased region" description="Polar residues" evidence="1">
    <location>
        <begin position="143"/>
        <end position="162"/>
    </location>
</feature>
<evidence type="ECO:0000313" key="2">
    <source>
        <dbReference type="EMBL" id="EDV44248.2"/>
    </source>
</evidence>
<feature type="region of interest" description="Disordered" evidence="1">
    <location>
        <begin position="143"/>
        <end position="163"/>
    </location>
</feature>
<feature type="compositionally biased region" description="Basic and acidic residues" evidence="1">
    <location>
        <begin position="282"/>
        <end position="294"/>
    </location>
</feature>
<dbReference type="FunCoup" id="B3M0K1">
    <property type="interactions" value="124"/>
</dbReference>
<accession>B3M0K1</accession>
<dbReference type="AlphaFoldDB" id="B3M0K1"/>
<dbReference type="KEGG" id="dan:6498913"/>